<keyword evidence="3" id="KW-1185">Reference proteome</keyword>
<comment type="caution">
    <text evidence="2">The sequence shown here is derived from an EMBL/GenBank/DDBJ whole genome shotgun (WGS) entry which is preliminary data.</text>
</comment>
<reference evidence="2 3" key="1">
    <citation type="submission" date="2016-03" db="EMBL/GenBank/DDBJ databases">
        <title>EvidentialGene: Evidence-directed Construction of Genes on Genomes.</title>
        <authorList>
            <person name="Gilbert D.G."/>
            <person name="Choi J.-H."/>
            <person name="Mockaitis K."/>
            <person name="Colbourne J."/>
            <person name="Pfrender M."/>
        </authorList>
    </citation>
    <scope>NUCLEOTIDE SEQUENCE [LARGE SCALE GENOMIC DNA]</scope>
    <source>
        <strain evidence="2 3">Xinb3</strain>
        <tissue evidence="2">Complete organism</tissue>
    </source>
</reference>
<name>A0A164SYU0_9CRUS</name>
<dbReference type="Proteomes" id="UP000076858">
    <property type="component" value="Unassembled WGS sequence"/>
</dbReference>
<protein>
    <submittedName>
        <fullName evidence="2">Uncharacterized protein</fullName>
    </submittedName>
</protein>
<sequence>MAGDRFEANSKEKEVGILIGVDQMFEIIPNEPAIQSPRALRAYNTKLGRMIAGSSKGKNSKKGKVIIQQMLQCSSFSYYQTISSYAAGCLDSEFYFTNISEDMDEMEAGKEAKEFSPAQPWPMAEILSHELNHTSKSKKDQKTENRERRIETANEL</sequence>
<evidence type="ECO:0000313" key="2">
    <source>
        <dbReference type="EMBL" id="KZS10079.1"/>
    </source>
</evidence>
<proteinExistence type="predicted"/>
<accession>A0A164SYU0</accession>
<dbReference type="EMBL" id="LRGB01001899">
    <property type="protein sequence ID" value="KZS10079.1"/>
    <property type="molecule type" value="Genomic_DNA"/>
</dbReference>
<evidence type="ECO:0000313" key="3">
    <source>
        <dbReference type="Proteomes" id="UP000076858"/>
    </source>
</evidence>
<evidence type="ECO:0000256" key="1">
    <source>
        <dbReference type="SAM" id="MobiDB-lite"/>
    </source>
</evidence>
<dbReference type="AlphaFoldDB" id="A0A164SYU0"/>
<gene>
    <name evidence="2" type="ORF">APZ42_025557</name>
</gene>
<dbReference type="OrthoDB" id="6378313at2759"/>
<feature type="region of interest" description="Disordered" evidence="1">
    <location>
        <begin position="127"/>
        <end position="156"/>
    </location>
</feature>
<organism evidence="2 3">
    <name type="scientific">Daphnia magna</name>
    <dbReference type="NCBI Taxonomy" id="35525"/>
    <lineage>
        <taxon>Eukaryota</taxon>
        <taxon>Metazoa</taxon>
        <taxon>Ecdysozoa</taxon>
        <taxon>Arthropoda</taxon>
        <taxon>Crustacea</taxon>
        <taxon>Branchiopoda</taxon>
        <taxon>Diplostraca</taxon>
        <taxon>Cladocera</taxon>
        <taxon>Anomopoda</taxon>
        <taxon>Daphniidae</taxon>
        <taxon>Daphnia</taxon>
    </lineage>
</organism>